<protein>
    <submittedName>
        <fullName evidence="1">Uncharacterized protein</fullName>
    </submittedName>
</protein>
<organism evidence="1 2">
    <name type="scientific">Linum trigynum</name>
    <dbReference type="NCBI Taxonomy" id="586398"/>
    <lineage>
        <taxon>Eukaryota</taxon>
        <taxon>Viridiplantae</taxon>
        <taxon>Streptophyta</taxon>
        <taxon>Embryophyta</taxon>
        <taxon>Tracheophyta</taxon>
        <taxon>Spermatophyta</taxon>
        <taxon>Magnoliopsida</taxon>
        <taxon>eudicotyledons</taxon>
        <taxon>Gunneridae</taxon>
        <taxon>Pentapetalae</taxon>
        <taxon>rosids</taxon>
        <taxon>fabids</taxon>
        <taxon>Malpighiales</taxon>
        <taxon>Linaceae</taxon>
        <taxon>Linum</taxon>
    </lineage>
</organism>
<dbReference type="EMBL" id="OZ034817">
    <property type="protein sequence ID" value="CAL1383376.1"/>
    <property type="molecule type" value="Genomic_DNA"/>
</dbReference>
<dbReference type="Proteomes" id="UP001497516">
    <property type="component" value="Chromosome 4"/>
</dbReference>
<dbReference type="AlphaFoldDB" id="A0AAV2EBN4"/>
<keyword evidence="2" id="KW-1185">Reference proteome</keyword>
<accession>A0AAV2EBN4</accession>
<name>A0AAV2EBN4_9ROSI</name>
<evidence type="ECO:0000313" key="1">
    <source>
        <dbReference type="EMBL" id="CAL1383376.1"/>
    </source>
</evidence>
<reference evidence="1 2" key="1">
    <citation type="submission" date="2024-04" db="EMBL/GenBank/DDBJ databases">
        <authorList>
            <person name="Fracassetti M."/>
        </authorList>
    </citation>
    <scope>NUCLEOTIDE SEQUENCE [LARGE SCALE GENOMIC DNA]</scope>
</reference>
<gene>
    <name evidence="1" type="ORF">LTRI10_LOCUS24655</name>
</gene>
<evidence type="ECO:0000313" key="2">
    <source>
        <dbReference type="Proteomes" id="UP001497516"/>
    </source>
</evidence>
<sequence length="281" mass="33168">MLEELHQKCTEVTCMDGTRRVDRMVYRYPNRYDESLWNEEFLITTQEDVDAMVQFFTTNNIKQAEMFVYIEAVKGSVGHSGDGQTYGIHGGSVLYEYHPHQEYQDSSWRQKYYDGTGGHHQSFPSYKEEAQQEDGNQQAGYQYQPEYNFYQSGVSYHKSTNTITELVNAPFMMIIRWNKRSIQVQLVTLRLKKRKPMSVQTASILLKVLMIPVQIQMQTVMRYLVTVYLSHTTITFQMKIGMLMPTWTRQRCQYVVHSLALRRANNLQRRMWFGTLFPLKQ</sequence>
<proteinExistence type="predicted"/>